<dbReference type="GO" id="GO:0005829">
    <property type="term" value="C:cytosol"/>
    <property type="evidence" value="ECO:0007669"/>
    <property type="project" value="TreeGrafter"/>
</dbReference>
<dbReference type="InterPro" id="IPR027417">
    <property type="entry name" value="P-loop_NTPase"/>
</dbReference>
<proteinExistence type="predicted"/>
<dbReference type="OrthoDB" id="27435at2759"/>
<dbReference type="FunFam" id="2.40.40.20:FF:000003">
    <property type="entry name" value="Transitional endoplasmic reticulum ATPase"/>
    <property type="match status" value="1"/>
</dbReference>
<comment type="caution">
    <text evidence="7">The sequence shown here is derived from an EMBL/GenBank/DDBJ whole genome shotgun (WGS) entry which is preliminary data.</text>
</comment>
<dbReference type="GO" id="GO:0005634">
    <property type="term" value="C:nucleus"/>
    <property type="evidence" value="ECO:0007669"/>
    <property type="project" value="TreeGrafter"/>
</dbReference>
<feature type="domain" description="AAA+ ATPase" evidence="4">
    <location>
        <begin position="249"/>
        <end position="385"/>
    </location>
</feature>
<dbReference type="Pfam" id="PF02933">
    <property type="entry name" value="CDC48_2"/>
    <property type="match status" value="1"/>
</dbReference>
<keyword evidence="2" id="KW-0067">ATP-binding</keyword>
<evidence type="ECO:0000256" key="1">
    <source>
        <dbReference type="ARBA" id="ARBA00022741"/>
    </source>
</evidence>
<dbReference type="EMBL" id="SIDB01000002">
    <property type="protein sequence ID" value="KAI3436727.1"/>
    <property type="molecule type" value="Genomic_DNA"/>
</dbReference>
<dbReference type="CDD" id="cd19519">
    <property type="entry name" value="RecA-like_CDC48_r1-like"/>
    <property type="match status" value="1"/>
</dbReference>
<accession>A0A9D4Z1L1</accession>
<feature type="domain" description="CDC48 N-terminal subdomain" evidence="6">
    <location>
        <begin position="36"/>
        <end position="121"/>
    </location>
</feature>
<dbReference type="InterPro" id="IPR004201">
    <property type="entry name" value="Cdc48_dom2"/>
</dbReference>
<keyword evidence="8" id="KW-1185">Reference proteome</keyword>
<dbReference type="SMART" id="SM01073">
    <property type="entry name" value="CDC48_N"/>
    <property type="match status" value="1"/>
</dbReference>
<dbReference type="InterPro" id="IPR003960">
    <property type="entry name" value="ATPase_AAA_CS"/>
</dbReference>
<dbReference type="GO" id="GO:0005524">
    <property type="term" value="F:ATP binding"/>
    <property type="evidence" value="ECO:0007669"/>
    <property type="project" value="UniProtKB-KW"/>
</dbReference>
<dbReference type="Pfam" id="PF00004">
    <property type="entry name" value="AAA"/>
    <property type="match status" value="2"/>
</dbReference>
<name>A0A9D4Z1L1_CHLVU</name>
<dbReference type="InterPro" id="IPR003593">
    <property type="entry name" value="AAA+_ATPase"/>
</dbReference>
<dbReference type="SUPFAM" id="SSF54585">
    <property type="entry name" value="Cdc48 domain 2-like"/>
    <property type="match status" value="1"/>
</dbReference>
<evidence type="ECO:0000313" key="8">
    <source>
        <dbReference type="Proteomes" id="UP001055712"/>
    </source>
</evidence>
<feature type="domain" description="AAA+ ATPase" evidence="4">
    <location>
        <begin position="522"/>
        <end position="661"/>
    </location>
</feature>
<dbReference type="AlphaFoldDB" id="A0A9D4Z1L1"/>
<dbReference type="InterPro" id="IPR005938">
    <property type="entry name" value="AAA_ATPase_CDC48"/>
</dbReference>
<sequence length="826" mass="90995">MADPAGPSEAPPAASPETNKKDFSTAILERKKSPNRLMVDDAVSTQEDNSVVTLNPKTMEALEMFRGDTVLLKGKKRKDTVCIVLSDDTVEEAKIRLNKVVRKNLRVRLGDIVSVHQCPDVKYGKRIHVLPFEDTIEGVSGNLFDACLKPYFLEAYRPVRMGDTFIVRGGMRSVEFKVVETEPKEYCIVAPDTEIFCEGEPIVREDEERLDEVGYDDVGGVRKQMAQIRELVELPLRHPQLFKTIGVKPPKGILLYGPPGSGKTLIARAVANETGAFFFLINGPEIMSKLAGESESNLRKAFEEAEKNAPAIIFIDEIDSIAPKREKTQGEVERRIVSQLLTLMDGMKSRSHVIVMGATNRPNSIDSALRRFGRFDREIDIGVPDEIGRLEVLRIHTRNMKLDEDVDMEAISRDTHGYVGADLAALCTEAALQCIREKMDVIDLEDDSIDAEVLNSMSVTMDHFKTALGLSNPSALRETVVEVPNITWDDIGGLEGVKRELQETVQYPVEHPEKFEKYGMAPSKGVLFYGPPGCGKTLLAKAIANECQANFISVKGPELLTMWFGESEANVREIFDKARQSAPCVLFFDELDSIAVQRGGSSGDAGGAADRVLNQMLTEMDGMNAKKTVFIIGATNRPDIIDPALMRPGRLDQLIYIPLPDEGSRRSIFKSALRKSPVAPDVDLDHLSKHTQGYSGADITEICQRAVKYAIRESIEKDIEANRRRQENPDLMEEDDAPDPVPCITIAHFEESMRFARRSVSDADIRKYATFAQTLQQSRGLGADFRFPDQPGGGAAPAAGDAAAAPATAGAFASAAAAEDDDDLYN</sequence>
<dbReference type="Pfam" id="PF17862">
    <property type="entry name" value="AAA_lid_3"/>
    <property type="match status" value="2"/>
</dbReference>
<evidence type="ECO:0000259" key="4">
    <source>
        <dbReference type="SMART" id="SM00382"/>
    </source>
</evidence>
<dbReference type="Proteomes" id="UP001055712">
    <property type="component" value="Unassembled WGS sequence"/>
</dbReference>
<evidence type="ECO:0000256" key="2">
    <source>
        <dbReference type="ARBA" id="ARBA00022840"/>
    </source>
</evidence>
<dbReference type="PANTHER" id="PTHR23077">
    <property type="entry name" value="AAA-FAMILY ATPASE"/>
    <property type="match status" value="1"/>
</dbReference>
<protein>
    <recommendedName>
        <fullName evidence="9">Cell division cycle protein 48</fullName>
    </recommendedName>
</protein>
<dbReference type="InterPro" id="IPR009010">
    <property type="entry name" value="Asp_de-COase-like_dom_sf"/>
</dbReference>
<dbReference type="GO" id="GO:0031593">
    <property type="term" value="F:polyubiquitin modification-dependent protein binding"/>
    <property type="evidence" value="ECO:0007669"/>
    <property type="project" value="TreeGrafter"/>
</dbReference>
<dbReference type="FunFam" id="3.10.330.10:FF:000001">
    <property type="entry name" value="Cell division control 48"/>
    <property type="match status" value="1"/>
</dbReference>
<reference evidence="7" key="2">
    <citation type="submission" date="2020-11" db="EMBL/GenBank/DDBJ databases">
        <authorList>
            <person name="Cecchin M."/>
            <person name="Marcolungo L."/>
            <person name="Rossato M."/>
            <person name="Girolomoni L."/>
            <person name="Cosentino E."/>
            <person name="Cuine S."/>
            <person name="Li-Beisson Y."/>
            <person name="Delledonne M."/>
            <person name="Ballottari M."/>
        </authorList>
    </citation>
    <scope>NUCLEOTIDE SEQUENCE</scope>
    <source>
        <strain evidence="7">211/11P</strain>
        <tissue evidence="7">Whole cell</tissue>
    </source>
</reference>
<dbReference type="SUPFAM" id="SSF52540">
    <property type="entry name" value="P-loop containing nucleoside triphosphate hydrolases"/>
    <property type="match status" value="2"/>
</dbReference>
<dbReference type="InterPro" id="IPR003959">
    <property type="entry name" value="ATPase_AAA_core"/>
</dbReference>
<dbReference type="Gene3D" id="2.40.40.20">
    <property type="match status" value="1"/>
</dbReference>
<feature type="compositionally biased region" description="Low complexity" evidence="3">
    <location>
        <begin position="796"/>
        <end position="817"/>
    </location>
</feature>
<evidence type="ECO:0000256" key="3">
    <source>
        <dbReference type="SAM" id="MobiDB-lite"/>
    </source>
</evidence>
<dbReference type="GO" id="GO:0016887">
    <property type="term" value="F:ATP hydrolysis activity"/>
    <property type="evidence" value="ECO:0007669"/>
    <property type="project" value="InterPro"/>
</dbReference>
<dbReference type="CDD" id="cd19528">
    <property type="entry name" value="RecA-like_CDC48_r2-like"/>
    <property type="match status" value="1"/>
</dbReference>
<dbReference type="Gene3D" id="6.10.20.150">
    <property type="match status" value="1"/>
</dbReference>
<evidence type="ECO:0000259" key="5">
    <source>
        <dbReference type="SMART" id="SM01072"/>
    </source>
</evidence>
<gene>
    <name evidence="7" type="ORF">D9Q98_006142</name>
</gene>
<dbReference type="InterPro" id="IPR050168">
    <property type="entry name" value="AAA_ATPase_domain"/>
</dbReference>
<dbReference type="Gene3D" id="3.10.330.10">
    <property type="match status" value="1"/>
</dbReference>
<dbReference type="GO" id="GO:0034098">
    <property type="term" value="C:VCP-NPL4-UFD1 AAA ATPase complex"/>
    <property type="evidence" value="ECO:0007669"/>
    <property type="project" value="TreeGrafter"/>
</dbReference>
<dbReference type="PANTHER" id="PTHR23077:SF171">
    <property type="entry name" value="NUCLEAR VALOSIN-CONTAINING PROTEIN-LIKE"/>
    <property type="match status" value="1"/>
</dbReference>
<dbReference type="Gene3D" id="3.40.50.300">
    <property type="entry name" value="P-loop containing nucleotide triphosphate hydrolases"/>
    <property type="match status" value="2"/>
</dbReference>
<dbReference type="FunFam" id="1.10.8.60:FF:000004">
    <property type="entry name" value="Cell division control 48"/>
    <property type="match status" value="1"/>
</dbReference>
<evidence type="ECO:0008006" key="9">
    <source>
        <dbReference type="Google" id="ProtNLM"/>
    </source>
</evidence>
<dbReference type="GO" id="GO:0097352">
    <property type="term" value="P:autophagosome maturation"/>
    <property type="evidence" value="ECO:0007669"/>
    <property type="project" value="TreeGrafter"/>
</dbReference>
<dbReference type="PROSITE" id="PS00674">
    <property type="entry name" value="AAA"/>
    <property type="match status" value="2"/>
</dbReference>
<dbReference type="NCBIfam" id="TIGR01243">
    <property type="entry name" value="CDC48"/>
    <property type="match status" value="1"/>
</dbReference>
<dbReference type="Gene3D" id="1.10.8.60">
    <property type="match status" value="1"/>
</dbReference>
<feature type="domain" description="CDC48" evidence="5">
    <location>
        <begin position="138"/>
        <end position="204"/>
    </location>
</feature>
<evidence type="ECO:0000313" key="7">
    <source>
        <dbReference type="EMBL" id="KAI3436727.1"/>
    </source>
</evidence>
<dbReference type="GO" id="GO:0030970">
    <property type="term" value="P:retrograde protein transport, ER to cytosol"/>
    <property type="evidence" value="ECO:0007669"/>
    <property type="project" value="TreeGrafter"/>
</dbReference>
<dbReference type="InterPro" id="IPR029067">
    <property type="entry name" value="CDC48_domain_2-like_sf"/>
</dbReference>
<dbReference type="FunFam" id="3.40.50.300:FF:000012">
    <property type="entry name" value="Transitional endoplasmic reticulum ATPase"/>
    <property type="match status" value="1"/>
</dbReference>
<dbReference type="FunFam" id="3.40.50.300:FF:000048">
    <property type="entry name" value="Transitional endoplasmic reticulum ATPase"/>
    <property type="match status" value="1"/>
</dbReference>
<keyword evidence="1" id="KW-0547">Nucleotide-binding</keyword>
<dbReference type="SMART" id="SM01072">
    <property type="entry name" value="CDC48_2"/>
    <property type="match status" value="1"/>
</dbReference>
<dbReference type="Pfam" id="PF02359">
    <property type="entry name" value="CDC48_N"/>
    <property type="match status" value="1"/>
</dbReference>
<dbReference type="GO" id="GO:0051228">
    <property type="term" value="P:mitotic spindle disassembly"/>
    <property type="evidence" value="ECO:0007669"/>
    <property type="project" value="TreeGrafter"/>
</dbReference>
<dbReference type="InterPro" id="IPR041569">
    <property type="entry name" value="AAA_lid_3"/>
</dbReference>
<feature type="region of interest" description="Disordered" evidence="3">
    <location>
        <begin position="782"/>
        <end position="826"/>
    </location>
</feature>
<feature type="region of interest" description="Disordered" evidence="3">
    <location>
        <begin position="1"/>
        <end position="24"/>
    </location>
</feature>
<dbReference type="SUPFAM" id="SSF50692">
    <property type="entry name" value="ADC-like"/>
    <property type="match status" value="1"/>
</dbReference>
<dbReference type="SMART" id="SM00382">
    <property type="entry name" value="AAA"/>
    <property type="match status" value="2"/>
</dbReference>
<organism evidence="7 8">
    <name type="scientific">Chlorella vulgaris</name>
    <name type="common">Green alga</name>
    <dbReference type="NCBI Taxonomy" id="3077"/>
    <lineage>
        <taxon>Eukaryota</taxon>
        <taxon>Viridiplantae</taxon>
        <taxon>Chlorophyta</taxon>
        <taxon>core chlorophytes</taxon>
        <taxon>Trebouxiophyceae</taxon>
        <taxon>Chlorellales</taxon>
        <taxon>Chlorellaceae</taxon>
        <taxon>Chlorella clade</taxon>
        <taxon>Chlorella</taxon>
    </lineage>
</organism>
<evidence type="ECO:0000259" key="6">
    <source>
        <dbReference type="SMART" id="SM01073"/>
    </source>
</evidence>
<reference evidence="7" key="1">
    <citation type="journal article" date="2019" name="Plant J.">
        <title>Chlorella vulgaris genome assembly and annotation reveals the molecular basis for metabolic acclimation to high light conditions.</title>
        <authorList>
            <person name="Cecchin M."/>
            <person name="Marcolungo L."/>
            <person name="Rossato M."/>
            <person name="Girolomoni L."/>
            <person name="Cosentino E."/>
            <person name="Cuine S."/>
            <person name="Li-Beisson Y."/>
            <person name="Delledonne M."/>
            <person name="Ballottari M."/>
        </authorList>
    </citation>
    <scope>NUCLEOTIDE SEQUENCE</scope>
    <source>
        <strain evidence="7">211/11P</strain>
    </source>
</reference>
<dbReference type="InterPro" id="IPR003338">
    <property type="entry name" value="CDC4_N-term_subdom"/>
</dbReference>